<gene>
    <name evidence="1" type="ORF">PPL_01530</name>
</gene>
<dbReference type="Proteomes" id="UP000001396">
    <property type="component" value="Unassembled WGS sequence"/>
</dbReference>
<dbReference type="AlphaFoldDB" id="D3AZR7"/>
<dbReference type="RefSeq" id="XP_020436654.1">
    <property type="nucleotide sequence ID" value="XM_020572537.1"/>
</dbReference>
<protein>
    <recommendedName>
        <fullName evidence="3">F-box domain-containing protein</fullName>
    </recommendedName>
</protein>
<reference evidence="1 2" key="1">
    <citation type="journal article" date="2011" name="Genome Res.">
        <title>Phylogeny-wide analysis of social amoeba genomes highlights ancient origins for complex intercellular communication.</title>
        <authorList>
            <person name="Heidel A.J."/>
            <person name="Lawal H.M."/>
            <person name="Felder M."/>
            <person name="Schilde C."/>
            <person name="Helps N.R."/>
            <person name="Tunggal B."/>
            <person name="Rivero F."/>
            <person name="John U."/>
            <person name="Schleicher M."/>
            <person name="Eichinger L."/>
            <person name="Platzer M."/>
            <person name="Noegel A.A."/>
            <person name="Schaap P."/>
            <person name="Gloeckner G."/>
        </authorList>
    </citation>
    <scope>NUCLEOTIDE SEQUENCE [LARGE SCALE GENOMIC DNA]</scope>
    <source>
        <strain evidence="2">ATCC 26659 / Pp 5 / PN500</strain>
    </source>
</reference>
<evidence type="ECO:0000313" key="2">
    <source>
        <dbReference type="Proteomes" id="UP000001396"/>
    </source>
</evidence>
<dbReference type="InParanoid" id="D3AZR7"/>
<comment type="caution">
    <text evidence="1">The sequence shown here is derived from an EMBL/GenBank/DDBJ whole genome shotgun (WGS) entry which is preliminary data.</text>
</comment>
<name>D3AZR7_HETP5</name>
<dbReference type="EMBL" id="ADBJ01000008">
    <property type="protein sequence ID" value="EFA84541.1"/>
    <property type="molecule type" value="Genomic_DNA"/>
</dbReference>
<keyword evidence="2" id="KW-1185">Reference proteome</keyword>
<dbReference type="GeneID" id="31357059"/>
<organism evidence="1 2">
    <name type="scientific">Heterostelium pallidum (strain ATCC 26659 / Pp 5 / PN500)</name>
    <name type="common">Cellular slime mold</name>
    <name type="synonym">Polysphondylium pallidum</name>
    <dbReference type="NCBI Taxonomy" id="670386"/>
    <lineage>
        <taxon>Eukaryota</taxon>
        <taxon>Amoebozoa</taxon>
        <taxon>Evosea</taxon>
        <taxon>Eumycetozoa</taxon>
        <taxon>Dictyostelia</taxon>
        <taxon>Acytosteliales</taxon>
        <taxon>Acytosteliaceae</taxon>
        <taxon>Heterostelium</taxon>
    </lineage>
</organism>
<proteinExistence type="predicted"/>
<accession>D3AZR7</accession>
<evidence type="ECO:0000313" key="1">
    <source>
        <dbReference type="EMBL" id="EFA84541.1"/>
    </source>
</evidence>
<evidence type="ECO:0008006" key="3">
    <source>
        <dbReference type="Google" id="ProtNLM"/>
    </source>
</evidence>
<sequence length="300" mass="35199">MSVIINLSHIILKQIIEYLSDNIDRICFSLTCKRFFHEREKYLTFCVDQSSKLFLLLGRKLRFYMKSYSAQLDHSLNSKSPCYLHIGSTSRKTTDYYIHERRLKNYEIPETVQTIEIEDSMKECYLKELSLLLEKSNLTLDGRCKPMFTPDTQNDFDELVIRGIQLYETIEYLKVKKLNLKSYSGIRELVCPDRVLLRGVESIELHIFNFSSTIELKTDVQPPILFKHLMAANFYNSCNISLLLRRSTLFSEYTVVSSDEKYYNYQIREISTGYYCLFGTSSNQIVSLVSVKFSIYTQIC</sequence>